<gene>
    <name evidence="2" type="ORF">H5410_036951</name>
</gene>
<evidence type="ECO:0000313" key="2">
    <source>
        <dbReference type="EMBL" id="KAG5595719.1"/>
    </source>
</evidence>
<protein>
    <submittedName>
        <fullName evidence="2">Uncharacterized protein</fullName>
    </submittedName>
</protein>
<dbReference type="AlphaFoldDB" id="A0A9J5Y747"/>
<organism evidence="2 3">
    <name type="scientific">Solanum commersonii</name>
    <name type="common">Commerson's wild potato</name>
    <name type="synonym">Commerson's nightshade</name>
    <dbReference type="NCBI Taxonomy" id="4109"/>
    <lineage>
        <taxon>Eukaryota</taxon>
        <taxon>Viridiplantae</taxon>
        <taxon>Streptophyta</taxon>
        <taxon>Embryophyta</taxon>
        <taxon>Tracheophyta</taxon>
        <taxon>Spermatophyta</taxon>
        <taxon>Magnoliopsida</taxon>
        <taxon>eudicotyledons</taxon>
        <taxon>Gunneridae</taxon>
        <taxon>Pentapetalae</taxon>
        <taxon>asterids</taxon>
        <taxon>lamiids</taxon>
        <taxon>Solanales</taxon>
        <taxon>Solanaceae</taxon>
        <taxon>Solanoideae</taxon>
        <taxon>Solaneae</taxon>
        <taxon>Solanum</taxon>
    </lineage>
</organism>
<evidence type="ECO:0000256" key="1">
    <source>
        <dbReference type="SAM" id="MobiDB-lite"/>
    </source>
</evidence>
<reference evidence="2 3" key="1">
    <citation type="submission" date="2020-09" db="EMBL/GenBank/DDBJ databases">
        <title>De no assembly of potato wild relative species, Solanum commersonii.</title>
        <authorList>
            <person name="Cho K."/>
        </authorList>
    </citation>
    <scope>NUCLEOTIDE SEQUENCE [LARGE SCALE GENOMIC DNA]</scope>
    <source>
        <strain evidence="2">LZ3.2</strain>
        <tissue evidence="2">Leaf</tissue>
    </source>
</reference>
<feature type="compositionally biased region" description="Polar residues" evidence="1">
    <location>
        <begin position="14"/>
        <end position="32"/>
    </location>
</feature>
<keyword evidence="3" id="KW-1185">Reference proteome</keyword>
<proteinExistence type="predicted"/>
<accession>A0A9J5Y747</accession>
<feature type="region of interest" description="Disordered" evidence="1">
    <location>
        <begin position="1"/>
        <end position="32"/>
    </location>
</feature>
<comment type="caution">
    <text evidence="2">The sequence shown here is derived from an EMBL/GenBank/DDBJ whole genome shotgun (WGS) entry which is preliminary data.</text>
</comment>
<sequence>MEIAGQISEAGSAKTMQRRVTSTSLKQISTTDSSEIPAINNSDIFDLWRQECEEVISETQHKETNTGATKKDTVRGVIKATTPTKEKPFQSPTELDNYRRKLGGDFNIIMEESEKLGGLSVTQSEVEDFVQCMNVCALLEIKFSVHVTCSITQEQVLKPFRFLNFWTKHKKFQQIVEEVWKEVAAGSPFTIVHTKLKRVKLALVAILEDIVKAKEMQLEINQTEENRTSLRKAEAKLKRYLHIEEDYWKQKAGMKWFQKGDKNTMFFHAYVKGRRRKLQISEIKSR</sequence>
<evidence type="ECO:0000313" key="3">
    <source>
        <dbReference type="Proteomes" id="UP000824120"/>
    </source>
</evidence>
<dbReference type="Proteomes" id="UP000824120">
    <property type="component" value="Chromosome 7"/>
</dbReference>
<dbReference type="EMBL" id="JACXVP010000007">
    <property type="protein sequence ID" value="KAG5595719.1"/>
    <property type="molecule type" value="Genomic_DNA"/>
</dbReference>
<name>A0A9J5Y747_SOLCO</name>